<evidence type="ECO:0000313" key="3">
    <source>
        <dbReference type="Proteomes" id="UP000682713"/>
    </source>
</evidence>
<keyword evidence="1" id="KW-0812">Transmembrane</keyword>
<sequence length="146" mass="17024">MINVNKPTFLKALLFLVLIFGIGFIWTISEKIKIQDLNFNMFLTIIISLICIFLGILLEWEKVTQLVNSKPAKRNKLYIPSLVLFFYAMFPWFLIYILGHRIGISMISLEKYLGWLIEPGPSRFIINLLTGVMIVRSFNGEKRTDY</sequence>
<comment type="caution">
    <text evidence="2">The sequence shown here is derived from an EMBL/GenBank/DDBJ whole genome shotgun (WGS) entry which is preliminary data.</text>
</comment>
<dbReference type="RefSeq" id="WP_213112265.1">
    <property type="nucleotide sequence ID" value="NZ_JAGYPJ010000001.1"/>
</dbReference>
<proteinExistence type="predicted"/>
<evidence type="ECO:0000313" key="2">
    <source>
        <dbReference type="EMBL" id="MBS4201832.1"/>
    </source>
</evidence>
<feature type="transmembrane region" description="Helical" evidence="1">
    <location>
        <begin position="41"/>
        <end position="58"/>
    </location>
</feature>
<reference evidence="2 3" key="1">
    <citation type="submission" date="2021-05" db="EMBL/GenBank/DDBJ databases">
        <title>Novel Bacillus species.</title>
        <authorList>
            <person name="Liu G."/>
        </authorList>
    </citation>
    <scope>NUCLEOTIDE SEQUENCE [LARGE SCALE GENOMIC DNA]</scope>
    <source>
        <strain evidence="2 3">FJAT-49732</strain>
    </source>
</reference>
<gene>
    <name evidence="2" type="ORF">KHA93_19695</name>
</gene>
<dbReference type="Proteomes" id="UP000682713">
    <property type="component" value="Unassembled WGS sequence"/>
</dbReference>
<keyword evidence="1" id="KW-1133">Transmembrane helix</keyword>
<dbReference type="EMBL" id="JAGYPJ010000001">
    <property type="protein sequence ID" value="MBS4201832.1"/>
    <property type="molecule type" value="Genomic_DNA"/>
</dbReference>
<name>A0A942TTC7_9BACI</name>
<feature type="transmembrane region" description="Helical" evidence="1">
    <location>
        <begin position="78"/>
        <end position="98"/>
    </location>
</feature>
<keyword evidence="3" id="KW-1185">Reference proteome</keyword>
<organism evidence="2 3">
    <name type="scientific">Lederbergia citrisecunda</name>
    <dbReference type="NCBI Taxonomy" id="2833583"/>
    <lineage>
        <taxon>Bacteria</taxon>
        <taxon>Bacillati</taxon>
        <taxon>Bacillota</taxon>
        <taxon>Bacilli</taxon>
        <taxon>Bacillales</taxon>
        <taxon>Bacillaceae</taxon>
        <taxon>Lederbergia</taxon>
    </lineage>
</organism>
<dbReference type="AlphaFoldDB" id="A0A942TTC7"/>
<feature type="transmembrane region" description="Helical" evidence="1">
    <location>
        <begin position="12"/>
        <end position="29"/>
    </location>
</feature>
<keyword evidence="1" id="KW-0472">Membrane</keyword>
<evidence type="ECO:0000256" key="1">
    <source>
        <dbReference type="SAM" id="Phobius"/>
    </source>
</evidence>
<accession>A0A942TTC7</accession>
<protein>
    <submittedName>
        <fullName evidence="2">Uncharacterized protein</fullName>
    </submittedName>
</protein>